<dbReference type="PANTHER" id="PTHR14336">
    <property type="entry name" value="TANDEM PH DOMAIN CONTAINING PROTEIN"/>
    <property type="match status" value="1"/>
</dbReference>
<dbReference type="Gene3D" id="1.25.40.10">
    <property type="entry name" value="Tetratricopeptide repeat domain"/>
    <property type="match status" value="1"/>
</dbReference>
<protein>
    <recommendedName>
        <fullName evidence="1">PH domain-containing protein</fullName>
    </recommendedName>
</protein>
<proteinExistence type="predicted"/>
<keyword evidence="3" id="KW-1185">Reference proteome</keyword>
<organism evidence="2 3">
    <name type="scientific">Heterostelium pallidum (strain ATCC 26659 / Pp 5 / PN500)</name>
    <name type="common">Cellular slime mold</name>
    <name type="synonym">Polysphondylium pallidum</name>
    <dbReference type="NCBI Taxonomy" id="670386"/>
    <lineage>
        <taxon>Eukaryota</taxon>
        <taxon>Amoebozoa</taxon>
        <taxon>Evosea</taxon>
        <taxon>Eumycetozoa</taxon>
        <taxon>Dictyostelia</taxon>
        <taxon>Acytosteliales</taxon>
        <taxon>Acytosteliaceae</taxon>
        <taxon>Heterostelium</taxon>
    </lineage>
</organism>
<dbReference type="InterPro" id="IPR051707">
    <property type="entry name" value="PI-Interact_SigTrans_Reg"/>
</dbReference>
<dbReference type="PANTHER" id="PTHR14336:SF15">
    <property type="entry name" value="DUAL ADAPTER FOR PHOSPHOTYROSINE AND 3-PHOSPHOTYROSINE AND 3-PHOSPHOINOSITIDE"/>
    <property type="match status" value="1"/>
</dbReference>
<dbReference type="InterPro" id="IPR011990">
    <property type="entry name" value="TPR-like_helical_dom_sf"/>
</dbReference>
<evidence type="ECO:0000313" key="2">
    <source>
        <dbReference type="EMBL" id="EFA81265.1"/>
    </source>
</evidence>
<dbReference type="SUPFAM" id="SSF50729">
    <property type="entry name" value="PH domain-like"/>
    <property type="match status" value="1"/>
</dbReference>
<name>D3BC82_HETP5</name>
<dbReference type="GO" id="GO:0005547">
    <property type="term" value="F:phosphatidylinositol-3,4,5-trisphosphate binding"/>
    <property type="evidence" value="ECO:0007669"/>
    <property type="project" value="UniProtKB-ARBA"/>
</dbReference>
<dbReference type="Pfam" id="PF00169">
    <property type="entry name" value="PH"/>
    <property type="match status" value="1"/>
</dbReference>
<dbReference type="InParanoid" id="D3BC82"/>
<dbReference type="EMBL" id="ADBJ01000026">
    <property type="protein sequence ID" value="EFA81265.1"/>
    <property type="molecule type" value="Genomic_DNA"/>
</dbReference>
<dbReference type="InterPro" id="IPR001849">
    <property type="entry name" value="PH_domain"/>
</dbReference>
<dbReference type="FunFam" id="2.30.29.30:FF:000286">
    <property type="entry name" value="PH-protein kinase domain containing protein"/>
    <property type="match status" value="1"/>
</dbReference>
<dbReference type="Gene3D" id="2.30.29.30">
    <property type="entry name" value="Pleckstrin-homology domain (PH domain)/Phosphotyrosine-binding domain (PTB)"/>
    <property type="match status" value="1"/>
</dbReference>
<sequence length="638" mass="73733">MSTDQFISKTIDTNQRFQKQTSTKTQYQDAITKIIKICLEKNSLSKVENLKSTLPEVESVVVNDSPVFGYVMYILSDCCREMKLFDDANLYGNQSLRIRISLYGDKSNEVCICIDLLVQISMDSSRFSDAVALFLKSFKCKAHSQYTTYSQLTVDSIRVSNALLLQSSSESAATAFNLLGQSADILFDLLTDESSPPNQDKDTQQDLRHSVISILQEKASQHEKQMPPDLSKSANCFKLILKIPQLSNKDEQYSYESIIGCFSKQWLFEDVKNYISQYIAMGQRCFKPISVEMANILYFCGVIMEEQSDRPSPTRLCDLVDALRYYLCTLKISRETGGVSLNEESPAFAQKKMRDKIETIIYNNRPLKIEDVVLMVDRMLQIISIDFLLNIQKSQNWLMRYIYPDFIAEDALREKEDTLPAKSGSLSKLNGLMKTWKNRWFILERDVLSYYKNQGDPKSKGEINILEIKSIDIVTKEKKLKPYCFQINHPKHTLVLATDTEESIKEWVSLLNKAIQYWQEWNSNLTLTLYSITGGDDDSYSLELEIANYRPRVVSSRYLPYPPPMPMLKEIINTEYFDYQTIYEIISDTLPLFKENHIDFILEVLDLLDFEEFSSKKGHNDEVHQFILKSSKIFFVVR</sequence>
<evidence type="ECO:0000313" key="3">
    <source>
        <dbReference type="Proteomes" id="UP000001396"/>
    </source>
</evidence>
<dbReference type="FunCoup" id="D3BC82">
    <property type="interactions" value="805"/>
</dbReference>
<dbReference type="AlphaFoldDB" id="D3BC82"/>
<dbReference type="RefSeq" id="XP_020433383.1">
    <property type="nucleotide sequence ID" value="XM_020576971.1"/>
</dbReference>
<dbReference type="GeneID" id="31361588"/>
<dbReference type="InterPro" id="IPR011993">
    <property type="entry name" value="PH-like_dom_sf"/>
</dbReference>
<gene>
    <name evidence="2" type="ORF">PPL_06104</name>
</gene>
<accession>D3BC82</accession>
<dbReference type="PROSITE" id="PS50003">
    <property type="entry name" value="PH_DOMAIN"/>
    <property type="match status" value="1"/>
</dbReference>
<comment type="caution">
    <text evidence="2">The sequence shown here is derived from an EMBL/GenBank/DDBJ whole genome shotgun (WGS) entry which is preliminary data.</text>
</comment>
<dbReference type="SMART" id="SM00233">
    <property type="entry name" value="PH"/>
    <property type="match status" value="1"/>
</dbReference>
<dbReference type="OMA" id="LRYYLCT"/>
<dbReference type="Proteomes" id="UP000001396">
    <property type="component" value="Unassembled WGS sequence"/>
</dbReference>
<reference evidence="2 3" key="1">
    <citation type="journal article" date="2011" name="Genome Res.">
        <title>Phylogeny-wide analysis of social amoeba genomes highlights ancient origins for complex intercellular communication.</title>
        <authorList>
            <person name="Heidel A.J."/>
            <person name="Lawal H.M."/>
            <person name="Felder M."/>
            <person name="Schilde C."/>
            <person name="Helps N.R."/>
            <person name="Tunggal B."/>
            <person name="Rivero F."/>
            <person name="John U."/>
            <person name="Schleicher M."/>
            <person name="Eichinger L."/>
            <person name="Platzer M."/>
            <person name="Noegel A.A."/>
            <person name="Schaap P."/>
            <person name="Gloeckner G."/>
        </authorList>
    </citation>
    <scope>NUCLEOTIDE SEQUENCE [LARGE SCALE GENOMIC DNA]</scope>
    <source>
        <strain evidence="3">ATCC 26659 / Pp 5 / PN500</strain>
    </source>
</reference>
<evidence type="ECO:0000259" key="1">
    <source>
        <dbReference type="PROSITE" id="PS50003"/>
    </source>
</evidence>
<feature type="domain" description="PH" evidence="1">
    <location>
        <begin position="419"/>
        <end position="516"/>
    </location>
</feature>